<evidence type="ECO:0000256" key="1">
    <source>
        <dbReference type="ARBA" id="ARBA00022737"/>
    </source>
</evidence>
<organism evidence="4 5">
    <name type="scientific">Herrania umbratica</name>
    <dbReference type="NCBI Taxonomy" id="108875"/>
    <lineage>
        <taxon>Eukaryota</taxon>
        <taxon>Viridiplantae</taxon>
        <taxon>Streptophyta</taxon>
        <taxon>Embryophyta</taxon>
        <taxon>Tracheophyta</taxon>
        <taxon>Spermatophyta</taxon>
        <taxon>Magnoliopsida</taxon>
        <taxon>eudicotyledons</taxon>
        <taxon>Gunneridae</taxon>
        <taxon>Pentapetalae</taxon>
        <taxon>rosids</taxon>
        <taxon>malvids</taxon>
        <taxon>Malvales</taxon>
        <taxon>Malvaceae</taxon>
        <taxon>Byttnerioideae</taxon>
        <taxon>Herrania</taxon>
    </lineage>
</organism>
<dbReference type="Pfam" id="PF03107">
    <property type="entry name" value="C1_2"/>
    <property type="match status" value="1"/>
</dbReference>
<keyword evidence="1" id="KW-0677">Repeat</keyword>
<dbReference type="PANTHER" id="PTHR32410">
    <property type="entry name" value="CYSTEINE/HISTIDINE-RICH C1 DOMAIN FAMILY PROTEIN"/>
    <property type="match status" value="1"/>
</dbReference>
<dbReference type="GeneID" id="110415618"/>
<dbReference type="InterPro" id="IPR053192">
    <property type="entry name" value="Vacuole_Formation_Reg"/>
</dbReference>
<dbReference type="SUPFAM" id="SSF57889">
    <property type="entry name" value="Cysteine-rich domain"/>
    <property type="match status" value="2"/>
</dbReference>
<proteinExistence type="predicted"/>
<evidence type="ECO:0000256" key="2">
    <source>
        <dbReference type="SAM" id="MobiDB-lite"/>
    </source>
</evidence>
<dbReference type="InterPro" id="IPR046349">
    <property type="entry name" value="C1-like_sf"/>
</dbReference>
<accession>A0A6J1A820</accession>
<dbReference type="Gene3D" id="3.30.60.20">
    <property type="match status" value="1"/>
</dbReference>
<evidence type="ECO:0000313" key="4">
    <source>
        <dbReference type="Proteomes" id="UP000504621"/>
    </source>
</evidence>
<dbReference type="AlphaFoldDB" id="A0A6J1A820"/>
<reference evidence="5" key="1">
    <citation type="submission" date="2025-08" db="UniProtKB">
        <authorList>
            <consortium name="RefSeq"/>
        </authorList>
    </citation>
    <scope>IDENTIFICATION</scope>
    <source>
        <tissue evidence="5">Leaf</tissue>
    </source>
</reference>
<feature type="region of interest" description="Disordered" evidence="2">
    <location>
        <begin position="1"/>
        <end position="29"/>
    </location>
</feature>
<feature type="domain" description="DC1" evidence="3">
    <location>
        <begin position="37"/>
        <end position="83"/>
    </location>
</feature>
<sequence length="330" mass="38236">MKVGSEGLIPKLREQKETGKGNAESQSQNLEKQIEHFTHGHPLSYYEIIEKNEDVLCKACTFEIYGQAYGCESCKYYLHNPCVKLSYEVLHPLHPQYRLDVKCFTSTEPNNEAQRLKEMARKLKLCPFQQDHKLFFFHFTQVKKYSRCNLCFLPISGLISRCFVCEYTLHESCLGFPPEMALRFHLEHPLHPILNRDICYLACRALFHMNVIIFNCRQYGDINLHLSCANSLWRALESKSDPHPLFYLGTEFQKLFANMSDKFFGQDIHFKCNKCNKSFSDVEEIVPVEEPLANLVSHLVNTSIQAKSEASTDESIEEQQSDDENPAMKE</sequence>
<name>A0A6J1A820_9ROSI</name>
<evidence type="ECO:0000313" key="5">
    <source>
        <dbReference type="RefSeq" id="XP_021282995.1"/>
    </source>
</evidence>
<dbReference type="RefSeq" id="XP_021282995.1">
    <property type="nucleotide sequence ID" value="XM_021427320.1"/>
</dbReference>
<dbReference type="OrthoDB" id="1884766at2759"/>
<protein>
    <submittedName>
        <fullName evidence="5">Uncharacterized protein LOC110415618</fullName>
    </submittedName>
</protein>
<dbReference type="PANTHER" id="PTHR32410:SF203">
    <property type="entry name" value="CYSTEINE_HISTIDINE-RICH C1 DOMAIN FAMILY PROTEIN"/>
    <property type="match status" value="1"/>
</dbReference>
<feature type="compositionally biased region" description="Acidic residues" evidence="2">
    <location>
        <begin position="311"/>
        <end position="330"/>
    </location>
</feature>
<dbReference type="Proteomes" id="UP000504621">
    <property type="component" value="Unplaced"/>
</dbReference>
<keyword evidence="4" id="KW-1185">Reference proteome</keyword>
<evidence type="ECO:0000259" key="3">
    <source>
        <dbReference type="Pfam" id="PF03107"/>
    </source>
</evidence>
<gene>
    <name evidence="5" type="primary">LOC110415618</name>
</gene>
<feature type="region of interest" description="Disordered" evidence="2">
    <location>
        <begin position="306"/>
        <end position="330"/>
    </location>
</feature>
<dbReference type="InterPro" id="IPR004146">
    <property type="entry name" value="DC1"/>
</dbReference>